<protein>
    <recommendedName>
        <fullName evidence="3">SLH domain-containing protein</fullName>
    </recommendedName>
</protein>
<dbReference type="AlphaFoldDB" id="A0A7R9ZPP5"/>
<name>A0A7R9ZPP5_9STRA</name>
<feature type="chain" id="PRO_5030554824" description="SLH domain-containing protein" evidence="1">
    <location>
        <begin position="30"/>
        <end position="259"/>
    </location>
</feature>
<dbReference type="EMBL" id="HBEF01016595">
    <property type="protein sequence ID" value="CAD8338232.1"/>
    <property type="molecule type" value="Transcribed_RNA"/>
</dbReference>
<evidence type="ECO:0000256" key="1">
    <source>
        <dbReference type="SAM" id="SignalP"/>
    </source>
</evidence>
<gene>
    <name evidence="2" type="ORF">CAUS1442_LOCUS10361</name>
</gene>
<evidence type="ECO:0008006" key="3">
    <source>
        <dbReference type="Google" id="ProtNLM"/>
    </source>
</evidence>
<reference evidence="2" key="1">
    <citation type="submission" date="2021-01" db="EMBL/GenBank/DDBJ databases">
        <authorList>
            <person name="Corre E."/>
            <person name="Pelletier E."/>
            <person name="Niang G."/>
            <person name="Scheremetjew M."/>
            <person name="Finn R."/>
            <person name="Kale V."/>
            <person name="Holt S."/>
            <person name="Cochrane G."/>
            <person name="Meng A."/>
            <person name="Brown T."/>
            <person name="Cohen L."/>
        </authorList>
    </citation>
    <scope>NUCLEOTIDE SEQUENCE</scope>
    <source>
        <strain evidence="2">CCMP3328</strain>
    </source>
</reference>
<sequence length="259" mass="28325">MIRRQLPLVALSTSLLVVLFLLQCATVSSFHIAFQSVRCEPRCHRPSDRTCLHAAADADANDEAPEKIKGDALREKTGIRPSLHPTTINALAGALKTRATDTTSVLHKSNNAQPLDVAMAGASIASNFIVKRQENSDQDGMKLTVAEEQTIAGRVVGVLVRLEDLETTLYAKAAQVGWIDKFNEWGTFGVLKGEDALDIDDVNDKVKDDPLFAMTRAECLLGLFIDTVEIPQLQKGSNGVPDDSKIDFLDEDRREILLS</sequence>
<accession>A0A7R9ZPP5</accession>
<organism evidence="2">
    <name type="scientific">Craspedostauros australis</name>
    <dbReference type="NCBI Taxonomy" id="1486917"/>
    <lineage>
        <taxon>Eukaryota</taxon>
        <taxon>Sar</taxon>
        <taxon>Stramenopiles</taxon>
        <taxon>Ochrophyta</taxon>
        <taxon>Bacillariophyta</taxon>
        <taxon>Bacillariophyceae</taxon>
        <taxon>Bacillariophycidae</taxon>
        <taxon>Naviculales</taxon>
        <taxon>Naviculaceae</taxon>
        <taxon>Craspedostauros</taxon>
    </lineage>
</organism>
<evidence type="ECO:0000313" key="2">
    <source>
        <dbReference type="EMBL" id="CAD8338232.1"/>
    </source>
</evidence>
<proteinExistence type="predicted"/>
<feature type="signal peptide" evidence="1">
    <location>
        <begin position="1"/>
        <end position="29"/>
    </location>
</feature>
<keyword evidence="1" id="KW-0732">Signal</keyword>